<comment type="caution">
    <text evidence="2">The sequence shown here is derived from an EMBL/GenBank/DDBJ whole genome shotgun (WGS) entry which is preliminary data.</text>
</comment>
<protein>
    <submittedName>
        <fullName evidence="2">Uncharacterized protein</fullName>
    </submittedName>
</protein>
<name>A0A1C1A6H8_9BACL</name>
<gene>
    <name evidence="2" type="ORF">A8709_01605</name>
</gene>
<dbReference type="EMBL" id="LYPC01000011">
    <property type="protein sequence ID" value="OCT16167.1"/>
    <property type="molecule type" value="Genomic_DNA"/>
</dbReference>
<sequence length="121" mass="12914">MEVSHPGGRPFLVGIRNREARTLVGADGALVPNEHLEIDLLLGGAALCFDYEELNEACADATAEIRAKPEAQSGDTDDREELNEPSERAVGIDDSAVLLFLICGSANSDSFSSIRVQGDQL</sequence>
<keyword evidence="3" id="KW-1185">Reference proteome</keyword>
<dbReference type="Proteomes" id="UP000093309">
    <property type="component" value="Unassembled WGS sequence"/>
</dbReference>
<dbReference type="AlphaFoldDB" id="A0A1C1A6H8"/>
<organism evidence="2 3">
    <name type="scientific">Paenibacillus pectinilyticus</name>
    <dbReference type="NCBI Taxonomy" id="512399"/>
    <lineage>
        <taxon>Bacteria</taxon>
        <taxon>Bacillati</taxon>
        <taxon>Bacillota</taxon>
        <taxon>Bacilli</taxon>
        <taxon>Bacillales</taxon>
        <taxon>Paenibacillaceae</taxon>
        <taxon>Paenibacillus</taxon>
    </lineage>
</organism>
<evidence type="ECO:0000313" key="3">
    <source>
        <dbReference type="Proteomes" id="UP000093309"/>
    </source>
</evidence>
<proteinExistence type="predicted"/>
<reference evidence="3" key="1">
    <citation type="submission" date="2016-05" db="EMBL/GenBank/DDBJ databases">
        <title>Paenibacillus oryzae. sp. nov., isolated from the rice root.</title>
        <authorList>
            <person name="Zhang J."/>
            <person name="Zhang X."/>
        </authorList>
    </citation>
    <scope>NUCLEOTIDE SEQUENCE [LARGE SCALE GENOMIC DNA]</scope>
    <source>
        <strain evidence="3">KCTC13222</strain>
    </source>
</reference>
<accession>A0A1C1A6H8</accession>
<evidence type="ECO:0000256" key="1">
    <source>
        <dbReference type="SAM" id="MobiDB-lite"/>
    </source>
</evidence>
<evidence type="ECO:0000313" key="2">
    <source>
        <dbReference type="EMBL" id="OCT16167.1"/>
    </source>
</evidence>
<feature type="region of interest" description="Disordered" evidence="1">
    <location>
        <begin position="66"/>
        <end position="88"/>
    </location>
</feature>
<feature type="compositionally biased region" description="Acidic residues" evidence="1">
    <location>
        <begin position="75"/>
        <end position="84"/>
    </location>
</feature>